<dbReference type="RefSeq" id="WP_225911270.1">
    <property type="nucleotide sequence ID" value="NZ_CP107020.1"/>
</dbReference>
<dbReference type="Gene3D" id="3.10.28.20">
    <property type="entry name" value="Acetamidase/Formamidase-like domains"/>
    <property type="match status" value="1"/>
</dbReference>
<evidence type="ECO:0000313" key="2">
    <source>
        <dbReference type="Proteomes" id="UP001164305"/>
    </source>
</evidence>
<dbReference type="SUPFAM" id="SSF141130">
    <property type="entry name" value="Acetamidase/Formamidase-like"/>
    <property type="match status" value="1"/>
</dbReference>
<protein>
    <submittedName>
        <fullName evidence="1">Uncharacterized protein</fullName>
    </submittedName>
</protein>
<accession>A0ABY6G352</accession>
<keyword evidence="2" id="KW-1185">Reference proteome</keyword>
<sequence>MRRAVINALDHLQVDVGIPRAVAYAYLSAASDFYVSQFVDKTTGVHGLIRKSDFC</sequence>
<dbReference type="Proteomes" id="UP001164305">
    <property type="component" value="Chromosome"/>
</dbReference>
<name>A0ABY6G352_9MICO</name>
<organism evidence="1 2">
    <name type="scientific">Brachybacterium huguangmaarense</name>
    <dbReference type="NCBI Taxonomy" id="1652028"/>
    <lineage>
        <taxon>Bacteria</taxon>
        <taxon>Bacillati</taxon>
        <taxon>Actinomycetota</taxon>
        <taxon>Actinomycetes</taxon>
        <taxon>Micrococcales</taxon>
        <taxon>Dermabacteraceae</taxon>
        <taxon>Brachybacterium</taxon>
    </lineage>
</organism>
<reference evidence="1" key="1">
    <citation type="submission" date="2022-10" db="EMBL/GenBank/DDBJ databases">
        <title>Whole-Genome Sequencing of Brachybacterium huguangmaarense BRM-3, Isolated from Betula schmidtii.</title>
        <authorList>
            <person name="Haam D."/>
        </authorList>
    </citation>
    <scope>NUCLEOTIDE SEQUENCE</scope>
    <source>
        <strain evidence="1">BRM-3</strain>
    </source>
</reference>
<dbReference type="EMBL" id="CP107020">
    <property type="protein sequence ID" value="UYG17618.1"/>
    <property type="molecule type" value="Genomic_DNA"/>
</dbReference>
<proteinExistence type="predicted"/>
<gene>
    <name evidence="1" type="ORF">BRM3_04070</name>
</gene>
<evidence type="ECO:0000313" key="1">
    <source>
        <dbReference type="EMBL" id="UYG17618.1"/>
    </source>
</evidence>